<dbReference type="EMBL" id="CP046996">
    <property type="protein sequence ID" value="QGZ99372.1"/>
    <property type="molecule type" value="Genomic_DNA"/>
</dbReference>
<dbReference type="Pfam" id="PF09182">
    <property type="entry name" value="PuR_N"/>
    <property type="match status" value="1"/>
</dbReference>
<dbReference type="SUPFAM" id="SSF53271">
    <property type="entry name" value="PRTase-like"/>
    <property type="match status" value="1"/>
</dbReference>
<dbReference type="Proteomes" id="UP000430508">
    <property type="component" value="Chromosome"/>
</dbReference>
<name>A0A857DEY4_9FIRM</name>
<gene>
    <name evidence="8" type="primary">purR</name>
    <name evidence="8" type="ORF">GQ588_01135</name>
</gene>
<evidence type="ECO:0000256" key="2">
    <source>
        <dbReference type="ARBA" id="ARBA00023015"/>
    </source>
</evidence>
<dbReference type="InterPro" id="IPR050118">
    <property type="entry name" value="Pur/Pyrimidine_PRTase"/>
</dbReference>
<dbReference type="InterPro" id="IPR015265">
    <property type="entry name" value="PuR_N"/>
</dbReference>
<dbReference type="GO" id="GO:0045892">
    <property type="term" value="P:negative regulation of DNA-templated transcription"/>
    <property type="evidence" value="ECO:0007669"/>
    <property type="project" value="InterPro"/>
</dbReference>
<dbReference type="Pfam" id="PF00156">
    <property type="entry name" value="Pribosyltran"/>
    <property type="match status" value="1"/>
</dbReference>
<evidence type="ECO:0000313" key="9">
    <source>
        <dbReference type="Proteomes" id="UP000430508"/>
    </source>
</evidence>
<evidence type="ECO:0000313" key="8">
    <source>
        <dbReference type="EMBL" id="QGZ99372.1"/>
    </source>
</evidence>
<dbReference type="InterPro" id="IPR029057">
    <property type="entry name" value="PRTase-like"/>
</dbReference>
<keyword evidence="3" id="KW-0238">DNA-binding</keyword>
<accession>A0A857DEY4</accession>
<dbReference type="CDD" id="cd06223">
    <property type="entry name" value="PRTases_typeI"/>
    <property type="match status" value="1"/>
</dbReference>
<evidence type="ECO:0000259" key="6">
    <source>
        <dbReference type="Pfam" id="PF00156"/>
    </source>
</evidence>
<dbReference type="GO" id="GO:0045982">
    <property type="term" value="P:negative regulation of purine nucleobase metabolic process"/>
    <property type="evidence" value="ECO:0007669"/>
    <property type="project" value="InterPro"/>
</dbReference>
<evidence type="ECO:0000256" key="5">
    <source>
        <dbReference type="ARBA" id="ARBA00049656"/>
    </source>
</evidence>
<dbReference type="InterPro" id="IPR010078">
    <property type="entry name" value="PurR_Bsub"/>
</dbReference>
<reference evidence="8 9" key="1">
    <citation type="submission" date="2019-12" db="EMBL/GenBank/DDBJ databases">
        <title>Sequence classification of anaerobic respiratory reductive dehalogenases: First we see many, then we see few.</title>
        <authorList>
            <person name="Molenda O."/>
            <person name="Puentes Jacome L.A."/>
            <person name="Cao X."/>
            <person name="Nesbo C.L."/>
            <person name="Tang S."/>
            <person name="Morson N."/>
            <person name="Patron J."/>
            <person name="Lomheim L."/>
            <person name="Wishart D.S."/>
            <person name="Edwards E.A."/>
        </authorList>
    </citation>
    <scope>NUCLEOTIDE SEQUENCE [LARGE SCALE GENOMIC DNA]</scope>
    <source>
        <strain evidence="8 9">12DCA</strain>
    </source>
</reference>
<dbReference type="Gene3D" id="1.10.10.10">
    <property type="entry name" value="Winged helix-like DNA-binding domain superfamily/Winged helix DNA-binding domain"/>
    <property type="match status" value="1"/>
</dbReference>
<dbReference type="PANTHER" id="PTHR43864">
    <property type="entry name" value="HYPOXANTHINE/GUANINE PHOSPHORIBOSYLTRANSFERASE"/>
    <property type="match status" value="1"/>
</dbReference>
<proteinExistence type="inferred from homology"/>
<evidence type="ECO:0000256" key="1">
    <source>
        <dbReference type="ARBA" id="ARBA00011738"/>
    </source>
</evidence>
<sequence>MKRIERMIALTEILISHPNELLTLGFFADRFDTARSTISEDLVAIKESLTLTDKGNLDTISGAAGGVKYLPGIGREEAKDFLTSLAGNLNAGDRTLPGGFLYMSDILYNPIIARKLGLIFASVFRKRSPEAVITIETKGIPLALMTADALGVPAVVVQHGNKVTEGSSVSINYISGSSKRIQTMSLTRKALGTGKKVLIIDDFIKAGGTAKGLIDLMQEFDAKVVGLGILMEDTLWNNSRLVEDYLALLQLEIDSSKGRTFVKANDPKMM</sequence>
<dbReference type="RefSeq" id="WP_019224831.1">
    <property type="nucleotide sequence ID" value="NZ_CP046996.1"/>
</dbReference>
<evidence type="ECO:0000256" key="4">
    <source>
        <dbReference type="ARBA" id="ARBA00023163"/>
    </source>
</evidence>
<dbReference type="PANTHER" id="PTHR43864:SF2">
    <property type="entry name" value="PUR OPERON REPRESSOR"/>
    <property type="match status" value="1"/>
</dbReference>
<dbReference type="InterPro" id="IPR036390">
    <property type="entry name" value="WH_DNA-bd_sf"/>
</dbReference>
<protein>
    <submittedName>
        <fullName evidence="8">Pur operon repressor</fullName>
    </submittedName>
</protein>
<feature type="domain" description="Phosphoribosyltransferase" evidence="6">
    <location>
        <begin position="105"/>
        <end position="232"/>
    </location>
</feature>
<evidence type="ECO:0000256" key="3">
    <source>
        <dbReference type="ARBA" id="ARBA00023125"/>
    </source>
</evidence>
<dbReference type="SUPFAM" id="SSF46785">
    <property type="entry name" value="Winged helix' DNA-binding domain"/>
    <property type="match status" value="1"/>
</dbReference>
<evidence type="ECO:0000259" key="7">
    <source>
        <dbReference type="Pfam" id="PF09182"/>
    </source>
</evidence>
<dbReference type="InterPro" id="IPR036388">
    <property type="entry name" value="WH-like_DNA-bd_sf"/>
</dbReference>
<keyword evidence="4" id="KW-0804">Transcription</keyword>
<organism evidence="8 9">
    <name type="scientific">Dehalobacter restrictus</name>
    <dbReference type="NCBI Taxonomy" id="55583"/>
    <lineage>
        <taxon>Bacteria</taxon>
        <taxon>Bacillati</taxon>
        <taxon>Bacillota</taxon>
        <taxon>Clostridia</taxon>
        <taxon>Eubacteriales</taxon>
        <taxon>Desulfitobacteriaceae</taxon>
        <taxon>Dehalobacter</taxon>
    </lineage>
</organism>
<dbReference type="NCBIfam" id="TIGR01743">
    <property type="entry name" value="purR_Bsub"/>
    <property type="match status" value="1"/>
</dbReference>
<feature type="domain" description="Bacterial purine repressor N-terminal" evidence="7">
    <location>
        <begin position="2"/>
        <end position="71"/>
    </location>
</feature>
<dbReference type="GO" id="GO:0003677">
    <property type="term" value="F:DNA binding"/>
    <property type="evidence" value="ECO:0007669"/>
    <property type="project" value="UniProtKB-KW"/>
</dbReference>
<dbReference type="InterPro" id="IPR000836">
    <property type="entry name" value="PRTase_dom"/>
</dbReference>
<dbReference type="Gene3D" id="3.40.50.2020">
    <property type="match status" value="1"/>
</dbReference>
<comment type="similarity">
    <text evidence="5">Belongs to the purine/pyrimidine phosphoribosyltransferase family. PurR subfamily.</text>
</comment>
<comment type="subunit">
    <text evidence="1">Homodimer.</text>
</comment>
<keyword evidence="2" id="KW-0805">Transcription regulation</keyword>
<dbReference type="AlphaFoldDB" id="A0A857DEY4"/>